<dbReference type="Proteomes" id="UP001176961">
    <property type="component" value="Unassembled WGS sequence"/>
</dbReference>
<gene>
    <name evidence="1" type="ORF">CYNAS_LOCUS15383</name>
</gene>
<keyword evidence="2" id="KW-1185">Reference proteome</keyword>
<evidence type="ECO:0000313" key="1">
    <source>
        <dbReference type="EMBL" id="CAJ0603400.1"/>
    </source>
</evidence>
<sequence length="54" mass="6161">MCYLLHRVDVLMCKKTSSSRGHKKRPNFVASLGAYCTRFYVPVVFVNSSSLCLF</sequence>
<dbReference type="EMBL" id="CATQJL010000305">
    <property type="protein sequence ID" value="CAJ0603400.1"/>
    <property type="molecule type" value="Genomic_DNA"/>
</dbReference>
<organism evidence="1 2">
    <name type="scientific">Cylicocyclus nassatus</name>
    <name type="common">Nematode worm</name>
    <dbReference type="NCBI Taxonomy" id="53992"/>
    <lineage>
        <taxon>Eukaryota</taxon>
        <taxon>Metazoa</taxon>
        <taxon>Ecdysozoa</taxon>
        <taxon>Nematoda</taxon>
        <taxon>Chromadorea</taxon>
        <taxon>Rhabditida</taxon>
        <taxon>Rhabditina</taxon>
        <taxon>Rhabditomorpha</taxon>
        <taxon>Strongyloidea</taxon>
        <taxon>Strongylidae</taxon>
        <taxon>Cylicocyclus</taxon>
    </lineage>
</organism>
<proteinExistence type="predicted"/>
<comment type="caution">
    <text evidence="1">The sequence shown here is derived from an EMBL/GenBank/DDBJ whole genome shotgun (WGS) entry which is preliminary data.</text>
</comment>
<feature type="non-terminal residue" evidence="1">
    <location>
        <position position="54"/>
    </location>
</feature>
<name>A0AA36H3G3_CYLNA</name>
<evidence type="ECO:0000313" key="2">
    <source>
        <dbReference type="Proteomes" id="UP001176961"/>
    </source>
</evidence>
<protein>
    <submittedName>
        <fullName evidence="1">Uncharacterized protein</fullName>
    </submittedName>
</protein>
<accession>A0AA36H3G3</accession>
<dbReference type="AlphaFoldDB" id="A0AA36H3G3"/>
<reference evidence="1" key="1">
    <citation type="submission" date="2023-07" db="EMBL/GenBank/DDBJ databases">
        <authorList>
            <consortium name="CYATHOMIX"/>
        </authorList>
    </citation>
    <scope>NUCLEOTIDE SEQUENCE</scope>
    <source>
        <strain evidence="1">N/A</strain>
    </source>
</reference>